<dbReference type="PANTHER" id="PTHR37299">
    <property type="entry name" value="TRANSCRIPTIONAL REGULATOR-RELATED"/>
    <property type="match status" value="1"/>
</dbReference>
<feature type="transmembrane region" description="Helical" evidence="1">
    <location>
        <begin position="127"/>
        <end position="149"/>
    </location>
</feature>
<keyword evidence="4" id="KW-1185">Reference proteome</keyword>
<dbReference type="Proteomes" id="UP001217500">
    <property type="component" value="Chromosome"/>
</dbReference>
<dbReference type="InterPro" id="IPR046947">
    <property type="entry name" value="LytR-like"/>
</dbReference>
<sequence>MTDTAAEQDVRGRFYLLGSRPLTHVVFWLGYYLLFSLIWMRPEEGLFASFYLEFVLLPPRALAVYGLIYFLMPRYLLQERYREFLLGYALLLLVAGALQRLSGYFFYERLMDAGGLPLSDPGAILRSVILVNTTAIVVGAVKMYQFYWIEVRRNAAGKSRISLRSNRRTHLVDPDDIFYVEGMGNYVTYCLRSGEKLVVHGSVKAAQEGLPDHFLRLHRSFIANKKHIRSFSAETVVIGTEELPRGKEITDEELAAAIS</sequence>
<evidence type="ECO:0000313" key="3">
    <source>
        <dbReference type="EMBL" id="WCL54794.1"/>
    </source>
</evidence>
<evidence type="ECO:0000256" key="1">
    <source>
        <dbReference type="SAM" id="Phobius"/>
    </source>
</evidence>
<proteinExistence type="predicted"/>
<evidence type="ECO:0000259" key="2">
    <source>
        <dbReference type="PROSITE" id="PS50930"/>
    </source>
</evidence>
<evidence type="ECO:0000313" key="4">
    <source>
        <dbReference type="Proteomes" id="UP001217500"/>
    </source>
</evidence>
<name>A0AAF0BKX5_9PROT</name>
<dbReference type="EMBL" id="CP116805">
    <property type="protein sequence ID" value="WCL54794.1"/>
    <property type="molecule type" value="Genomic_DNA"/>
</dbReference>
<feature type="transmembrane region" description="Helical" evidence="1">
    <location>
        <begin position="84"/>
        <end position="107"/>
    </location>
</feature>
<protein>
    <submittedName>
        <fullName evidence="3">LytTR family DNA-binding domain-containing protein</fullName>
    </submittedName>
</protein>
<gene>
    <name evidence="3" type="ORF">PH603_03355</name>
</gene>
<accession>A0AAF0BKX5</accession>
<dbReference type="Gene3D" id="2.40.50.1020">
    <property type="entry name" value="LytTr DNA-binding domain"/>
    <property type="match status" value="1"/>
</dbReference>
<reference evidence="3" key="1">
    <citation type="submission" date="2023-01" db="EMBL/GenBank/DDBJ databases">
        <title>The genome sequence of Kordiimonadaceae bacterium 6D33.</title>
        <authorList>
            <person name="Liu Y."/>
        </authorList>
    </citation>
    <scope>NUCLEOTIDE SEQUENCE</scope>
    <source>
        <strain evidence="3">6D33</strain>
    </source>
</reference>
<dbReference type="SMART" id="SM00850">
    <property type="entry name" value="LytTR"/>
    <property type="match status" value="1"/>
</dbReference>
<keyword evidence="1" id="KW-0472">Membrane</keyword>
<dbReference type="AlphaFoldDB" id="A0AAF0BKX5"/>
<keyword evidence="1" id="KW-1133">Transmembrane helix</keyword>
<feature type="domain" description="HTH LytTR-type" evidence="2">
    <location>
        <begin position="161"/>
        <end position="230"/>
    </location>
</feature>
<dbReference type="RefSeq" id="WP_289504513.1">
    <property type="nucleotide sequence ID" value="NZ_CP116805.1"/>
</dbReference>
<organism evidence="3 4">
    <name type="scientific">Gimibacter soli</name>
    <dbReference type="NCBI Taxonomy" id="3024400"/>
    <lineage>
        <taxon>Bacteria</taxon>
        <taxon>Pseudomonadati</taxon>
        <taxon>Pseudomonadota</taxon>
        <taxon>Alphaproteobacteria</taxon>
        <taxon>Kordiimonadales</taxon>
        <taxon>Temperatibacteraceae</taxon>
        <taxon>Gimibacter</taxon>
    </lineage>
</organism>
<dbReference type="PROSITE" id="PS50930">
    <property type="entry name" value="HTH_LYTTR"/>
    <property type="match status" value="1"/>
</dbReference>
<keyword evidence="1" id="KW-0812">Transmembrane</keyword>
<dbReference type="PANTHER" id="PTHR37299:SF1">
    <property type="entry name" value="STAGE 0 SPORULATION PROTEIN A HOMOLOG"/>
    <property type="match status" value="1"/>
</dbReference>
<dbReference type="KEGG" id="gso:PH603_03355"/>
<feature type="transmembrane region" description="Helical" evidence="1">
    <location>
        <begin position="21"/>
        <end position="40"/>
    </location>
</feature>
<dbReference type="InterPro" id="IPR007492">
    <property type="entry name" value="LytTR_DNA-bd_dom"/>
</dbReference>
<feature type="transmembrane region" description="Helical" evidence="1">
    <location>
        <begin position="46"/>
        <end position="72"/>
    </location>
</feature>
<dbReference type="Pfam" id="PF04397">
    <property type="entry name" value="LytTR"/>
    <property type="match status" value="1"/>
</dbReference>
<keyword evidence="3" id="KW-0238">DNA-binding</keyword>
<dbReference type="GO" id="GO:0003677">
    <property type="term" value="F:DNA binding"/>
    <property type="evidence" value="ECO:0007669"/>
    <property type="project" value="UniProtKB-KW"/>
</dbReference>
<dbReference type="GO" id="GO:0000156">
    <property type="term" value="F:phosphorelay response regulator activity"/>
    <property type="evidence" value="ECO:0007669"/>
    <property type="project" value="InterPro"/>
</dbReference>